<proteinExistence type="predicted"/>
<evidence type="ECO:0000313" key="1">
    <source>
        <dbReference type="EnsemblPlants" id="Solyc12g040690.1.1.1"/>
    </source>
</evidence>
<dbReference type="InParanoid" id="A0A3Q7J901"/>
<name>A0A3Q7J901_SOLLC</name>
<dbReference type="Proteomes" id="UP000004994">
    <property type="component" value="Chromosome 12"/>
</dbReference>
<organism evidence="1">
    <name type="scientific">Solanum lycopersicum</name>
    <name type="common">Tomato</name>
    <name type="synonym">Lycopersicon esculentum</name>
    <dbReference type="NCBI Taxonomy" id="4081"/>
    <lineage>
        <taxon>Eukaryota</taxon>
        <taxon>Viridiplantae</taxon>
        <taxon>Streptophyta</taxon>
        <taxon>Embryophyta</taxon>
        <taxon>Tracheophyta</taxon>
        <taxon>Spermatophyta</taxon>
        <taxon>Magnoliopsida</taxon>
        <taxon>eudicotyledons</taxon>
        <taxon>Gunneridae</taxon>
        <taxon>Pentapetalae</taxon>
        <taxon>asterids</taxon>
        <taxon>lamiids</taxon>
        <taxon>Solanales</taxon>
        <taxon>Solanaceae</taxon>
        <taxon>Solanoideae</taxon>
        <taxon>Solaneae</taxon>
        <taxon>Solanum</taxon>
        <taxon>Solanum subgen. Lycopersicon</taxon>
    </lineage>
</organism>
<reference evidence="1" key="2">
    <citation type="submission" date="2019-01" db="UniProtKB">
        <authorList>
            <consortium name="EnsemblPlants"/>
        </authorList>
    </citation>
    <scope>IDENTIFICATION</scope>
    <source>
        <strain evidence="1">cv. Heinz 1706</strain>
    </source>
</reference>
<dbReference type="PaxDb" id="4081-Solyc12g040690.1.1"/>
<reference evidence="1" key="1">
    <citation type="journal article" date="2012" name="Nature">
        <title>The tomato genome sequence provides insights into fleshy fruit evolution.</title>
        <authorList>
            <consortium name="Tomato Genome Consortium"/>
        </authorList>
    </citation>
    <scope>NUCLEOTIDE SEQUENCE [LARGE SCALE GENOMIC DNA]</scope>
    <source>
        <strain evidence="1">cv. Heinz 1706</strain>
    </source>
</reference>
<keyword evidence="2" id="KW-1185">Reference proteome</keyword>
<sequence length="75" mass="8471">MTDGLLQAFSSVSRNSFQASLLNHGFKIGAQSFWIQGAHIFLCFFQNKLETFQVLDASFTVQIDVVRRTQNNQTA</sequence>
<protein>
    <submittedName>
        <fullName evidence="1">Uncharacterized protein</fullName>
    </submittedName>
</protein>
<evidence type="ECO:0000313" key="2">
    <source>
        <dbReference type="Proteomes" id="UP000004994"/>
    </source>
</evidence>
<dbReference type="Gramene" id="Solyc12g040690.1.1">
    <property type="protein sequence ID" value="Solyc12g040690.1.1.1"/>
    <property type="gene ID" value="Solyc12g040690.1"/>
</dbReference>
<accession>A0A3Q7J901</accession>
<dbReference type="EnsemblPlants" id="Solyc12g040690.1.1">
    <property type="protein sequence ID" value="Solyc12g040690.1.1.1"/>
    <property type="gene ID" value="Solyc12g040690.1"/>
</dbReference>
<dbReference type="AlphaFoldDB" id="A0A3Q7J901"/>